<sequence>MAERASDRLLRMLGMIAYLDRHEGVPVEEIAEQFGVSASQVLTDIDTLWVTGTPGYFPHDLIDFDAASYEQGVVRLTESRGMTRPLRLGAREAVALLAALRALDSALRPALDPERAQVLSSALAKLTAAAGDAAAALDVRLGLDAAPDVAAALATALREGRRLHLRYVDASDVATQRDVDPLRLVTDDERSYLLAWCRLVDGERLFRVDRVLEARVLDQPVADHTVAPDAGEFQPGPDGDLVTLHLRSRARWVAESTPVEAVRNHEDGSFEVDLRVLRPVWVRHLVLQVADDVLEVRPTRVAAEVAASARAALDAYGPLADGDG</sequence>
<dbReference type="Pfam" id="PF19187">
    <property type="entry name" value="HTH_PafC"/>
    <property type="match status" value="1"/>
</dbReference>
<keyword evidence="5" id="KW-1185">Reference proteome</keyword>
<evidence type="ECO:0000259" key="2">
    <source>
        <dbReference type="Pfam" id="PF19187"/>
    </source>
</evidence>
<accession>A0A402DQP6</accession>
<proteinExistence type="predicted"/>
<dbReference type="InterPro" id="IPR026881">
    <property type="entry name" value="WYL_dom"/>
</dbReference>
<dbReference type="InterPro" id="IPR051534">
    <property type="entry name" value="CBASS_pafABC_assoc_protein"/>
</dbReference>
<dbReference type="InterPro" id="IPR057727">
    <property type="entry name" value="WCX_dom"/>
</dbReference>
<dbReference type="PIRSF" id="PIRSF016838">
    <property type="entry name" value="PafC"/>
    <property type="match status" value="1"/>
</dbReference>
<dbReference type="AlphaFoldDB" id="A0A402DQP6"/>
<protein>
    <submittedName>
        <fullName evidence="4">Protein pafC</fullName>
    </submittedName>
</protein>
<dbReference type="EMBL" id="BIMR01000100">
    <property type="protein sequence ID" value="GCE76453.1"/>
    <property type="molecule type" value="Genomic_DNA"/>
</dbReference>
<dbReference type="Proteomes" id="UP000289954">
    <property type="component" value="Unassembled WGS sequence"/>
</dbReference>
<reference evidence="4 5" key="1">
    <citation type="submission" date="2019-01" db="EMBL/GenBank/DDBJ databases">
        <title>Draft genome sequence of Cellulomonas takizawaensis strain TKZ-21.</title>
        <authorList>
            <person name="Yamamura H."/>
            <person name="Hayashi T."/>
            <person name="Hamada M."/>
            <person name="Serisawa Y."/>
            <person name="Matsuyama K."/>
            <person name="Nakagawa Y."/>
            <person name="Otoguro M."/>
            <person name="Yanagida F."/>
            <person name="Hayakawa M."/>
        </authorList>
    </citation>
    <scope>NUCLEOTIDE SEQUENCE [LARGE SCALE GENOMIC DNA]</scope>
    <source>
        <strain evidence="4 5">NBRC12680</strain>
    </source>
</reference>
<organism evidence="4 5">
    <name type="scientific">Cellulomonas biazotea</name>
    <dbReference type="NCBI Taxonomy" id="1709"/>
    <lineage>
        <taxon>Bacteria</taxon>
        <taxon>Bacillati</taxon>
        <taxon>Actinomycetota</taxon>
        <taxon>Actinomycetes</taxon>
        <taxon>Micrococcales</taxon>
        <taxon>Cellulomonadaceae</taxon>
        <taxon>Cellulomonas</taxon>
    </lineage>
</organism>
<comment type="caution">
    <text evidence="4">The sequence shown here is derived from an EMBL/GenBank/DDBJ whole genome shotgun (WGS) entry which is preliminary data.</text>
</comment>
<dbReference type="RefSeq" id="WP_130781051.1">
    <property type="nucleotide sequence ID" value="NZ_BIMR01000100.1"/>
</dbReference>
<dbReference type="Pfam" id="PF13280">
    <property type="entry name" value="WYL"/>
    <property type="match status" value="1"/>
</dbReference>
<gene>
    <name evidence="4" type="ORF">CBZ_15090</name>
</gene>
<dbReference type="OrthoDB" id="3268930at2"/>
<dbReference type="InterPro" id="IPR028349">
    <property type="entry name" value="PafC-like"/>
</dbReference>
<evidence type="ECO:0000313" key="4">
    <source>
        <dbReference type="EMBL" id="GCE76453.1"/>
    </source>
</evidence>
<evidence type="ECO:0000259" key="1">
    <source>
        <dbReference type="Pfam" id="PF13280"/>
    </source>
</evidence>
<name>A0A402DQP6_9CELL</name>
<feature type="domain" description="WYL" evidence="1">
    <location>
        <begin position="149"/>
        <end position="216"/>
    </location>
</feature>
<dbReference type="Pfam" id="PF25583">
    <property type="entry name" value="WCX"/>
    <property type="match status" value="1"/>
</dbReference>
<dbReference type="PANTHER" id="PTHR34580:SF1">
    <property type="entry name" value="PROTEIN PAFC"/>
    <property type="match status" value="1"/>
</dbReference>
<dbReference type="InterPro" id="IPR043839">
    <property type="entry name" value="PafC_HTH"/>
</dbReference>
<feature type="domain" description="WCX" evidence="3">
    <location>
        <begin position="242"/>
        <end position="313"/>
    </location>
</feature>
<dbReference type="PANTHER" id="PTHR34580">
    <property type="match status" value="1"/>
</dbReference>
<evidence type="ECO:0000259" key="3">
    <source>
        <dbReference type="Pfam" id="PF25583"/>
    </source>
</evidence>
<feature type="domain" description="PafC HTH" evidence="2">
    <location>
        <begin position="7"/>
        <end position="128"/>
    </location>
</feature>
<evidence type="ECO:0000313" key="5">
    <source>
        <dbReference type="Proteomes" id="UP000289954"/>
    </source>
</evidence>
<dbReference type="PROSITE" id="PS52050">
    <property type="entry name" value="WYL"/>
    <property type="match status" value="1"/>
</dbReference>